<sequence length="676" mass="77100">MSDQSSKRESETVLQQEEIKKTKVAEGINDGINNSNITERDVGITCYMSGDNVGFNGQIKQRYTDFLVNEITKQGEVVHLTDKGFNVPKKPKPTKEQIEKLQKEEFEKRQTFEVDENIRKELVEMMDEEAVLQIEEVYRSNRKIETSKAFEDKAERTKLHQLLRKAFDNQLESVTTPSNHLVIGMATRQTRVSKQALIEQTKDANGVENWGYGPSKSFIHFTVYKENKDTMDVANTLSKFMRIPTRLIRFSGTKDRRAVTCQRMSLSKIGLDRLNGLNKGLKGVVLGGYKFEDEPLNLGDLQGNEFTIAIRDVSLKNEGDDLEDILNKGIESLEKYGFINYFGMQRFGTFSVSTHQIGQALLSGDWKLAVDLIMAEQENVLPISKEARKIWAETKNPIHAVSAMPYQCLAENAILNALCHEEKDESLNDYPNSSYHNAILKIPRNLRTMYVHAYQSYVWNKIASERIKLSEHKVIEGDLVVDDTAASDCAAEVDQDGEDFDEDLREAKFVRARPITAEEIAAKTFTMKDIVLPTPGFDIVYPANEKLRQLYVDIMAKDNMDPFDMKRKVRDFSLAGSYRHVINKPTDIEYRIVSYENPTDQLINTDLEILNANRGKDNGQKYIKSKLERYSTVKEGDKKSVVIKFKLGVSAYATMVLRELMKVETSRRGDMCNVTV</sequence>
<dbReference type="InterPro" id="IPR011760">
    <property type="entry name" value="PsdUridine_synth_TruD_insert"/>
</dbReference>
<keyword evidence="5" id="KW-1185">Reference proteome</keyword>
<dbReference type="OrthoDB" id="447290at2759"/>
<dbReference type="AlphaFoldDB" id="A0A0A8LCL1"/>
<dbReference type="CDD" id="cd02576">
    <property type="entry name" value="PseudoU_synth_ScPUS7"/>
    <property type="match status" value="1"/>
</dbReference>
<dbReference type="Pfam" id="PF01142">
    <property type="entry name" value="TruD"/>
    <property type="match status" value="1"/>
</dbReference>
<dbReference type="PANTHER" id="PTHR13326:SF21">
    <property type="entry name" value="PSEUDOURIDYLATE SYNTHASE PUS7L"/>
    <property type="match status" value="1"/>
</dbReference>
<organism evidence="4 5">
    <name type="scientific">Kluyveromyces dobzhanskii CBS 2104</name>
    <dbReference type="NCBI Taxonomy" id="1427455"/>
    <lineage>
        <taxon>Eukaryota</taxon>
        <taxon>Fungi</taxon>
        <taxon>Dikarya</taxon>
        <taxon>Ascomycota</taxon>
        <taxon>Saccharomycotina</taxon>
        <taxon>Saccharomycetes</taxon>
        <taxon>Saccharomycetales</taxon>
        <taxon>Saccharomycetaceae</taxon>
        <taxon>Kluyveromyces</taxon>
    </lineage>
</organism>
<dbReference type="Proteomes" id="UP000031516">
    <property type="component" value="Unassembled WGS sequence"/>
</dbReference>
<dbReference type="GO" id="GO:0003723">
    <property type="term" value="F:RNA binding"/>
    <property type="evidence" value="ECO:0007669"/>
    <property type="project" value="InterPro"/>
</dbReference>
<keyword evidence="2" id="KW-0413">Isomerase</keyword>
<dbReference type="GO" id="GO:0005634">
    <property type="term" value="C:nucleus"/>
    <property type="evidence" value="ECO:0007669"/>
    <property type="project" value="TreeGrafter"/>
</dbReference>
<comment type="caution">
    <text evidence="4">The sequence shown here is derived from an EMBL/GenBank/DDBJ whole genome shotgun (WGS) entry which is preliminary data.</text>
</comment>
<protein>
    <submittedName>
        <fullName evidence="4">WGS project CCBQ000000000 data, contig 00015</fullName>
    </submittedName>
</protein>
<reference evidence="4 5" key="1">
    <citation type="submission" date="2014-03" db="EMBL/GenBank/DDBJ databases">
        <title>The genome of Kluyveromyces dobzhanskii.</title>
        <authorList>
            <person name="Nystedt B."/>
            <person name="Astrom S."/>
        </authorList>
    </citation>
    <scope>NUCLEOTIDE SEQUENCE [LARGE SCALE GENOMIC DNA]</scope>
    <source>
        <strain evidence="4 5">CBS 2104</strain>
    </source>
</reference>
<proteinExistence type="inferred from homology"/>
<feature type="domain" description="TRUD" evidence="3">
    <location>
        <begin position="337"/>
        <end position="584"/>
    </location>
</feature>
<comment type="similarity">
    <text evidence="1">Belongs to the pseudouridine synthase TruD family.</text>
</comment>
<evidence type="ECO:0000313" key="4">
    <source>
        <dbReference type="EMBL" id="CDO95838.1"/>
    </source>
</evidence>
<dbReference type="FunFam" id="3.30.2350.20:FF:000011">
    <property type="entry name" value="Pseudouridine synthase"/>
    <property type="match status" value="1"/>
</dbReference>
<dbReference type="Gene3D" id="3.30.2350.20">
    <property type="entry name" value="TruD, catalytic domain"/>
    <property type="match status" value="2"/>
</dbReference>
<dbReference type="SUPFAM" id="SSF55120">
    <property type="entry name" value="Pseudouridine synthase"/>
    <property type="match status" value="1"/>
</dbReference>
<dbReference type="GO" id="GO:0009982">
    <property type="term" value="F:pseudouridine synthase activity"/>
    <property type="evidence" value="ECO:0007669"/>
    <property type="project" value="InterPro"/>
</dbReference>
<evidence type="ECO:0000259" key="3">
    <source>
        <dbReference type="PROSITE" id="PS50984"/>
    </source>
</evidence>
<evidence type="ECO:0000313" key="5">
    <source>
        <dbReference type="Proteomes" id="UP000031516"/>
    </source>
</evidence>
<dbReference type="InterPro" id="IPR020103">
    <property type="entry name" value="PsdUridine_synth_cat_dom_sf"/>
</dbReference>
<dbReference type="PROSITE" id="PS50984">
    <property type="entry name" value="TRUD"/>
    <property type="match status" value="1"/>
</dbReference>
<dbReference type="GO" id="GO:0001522">
    <property type="term" value="P:pseudouridine synthesis"/>
    <property type="evidence" value="ECO:0007669"/>
    <property type="project" value="InterPro"/>
</dbReference>
<name>A0A0A8LCL1_9SACH</name>
<dbReference type="InterPro" id="IPR001656">
    <property type="entry name" value="PsdUridine_synth_TruD"/>
</dbReference>
<accession>A0A0A8LCL1</accession>
<gene>
    <name evidence="4" type="ORF">KLDO_g4064</name>
</gene>
<evidence type="ECO:0000256" key="2">
    <source>
        <dbReference type="ARBA" id="ARBA00023235"/>
    </source>
</evidence>
<dbReference type="NCBIfam" id="TIGR00094">
    <property type="entry name" value="tRNA_TruD_broad"/>
    <property type="match status" value="1"/>
</dbReference>
<dbReference type="InterPro" id="IPR042214">
    <property type="entry name" value="TruD_catalytic"/>
</dbReference>
<dbReference type="PANTHER" id="PTHR13326">
    <property type="entry name" value="TRNA PSEUDOURIDINE SYNTHASE D"/>
    <property type="match status" value="1"/>
</dbReference>
<evidence type="ECO:0000256" key="1">
    <source>
        <dbReference type="ARBA" id="ARBA00007953"/>
    </source>
</evidence>
<dbReference type="PIRSF" id="PIRSF037016">
    <property type="entry name" value="Pseudouridin_synth_euk_prd"/>
    <property type="match status" value="1"/>
</dbReference>
<dbReference type="EMBL" id="CCBQ010000045">
    <property type="protein sequence ID" value="CDO95838.1"/>
    <property type="molecule type" value="Genomic_DNA"/>
</dbReference>